<dbReference type="RefSeq" id="WP_061412953.1">
    <property type="nucleotide sequence ID" value="NZ_MUIZ01000002.1"/>
</dbReference>
<evidence type="ECO:0000313" key="2">
    <source>
        <dbReference type="EMBL" id="OUK05122.1"/>
    </source>
</evidence>
<protein>
    <recommendedName>
        <fullName evidence="4">Transcriptional regulator</fullName>
    </recommendedName>
</protein>
<dbReference type="EMBL" id="MUIZ01000002">
    <property type="protein sequence ID" value="OUK05122.1"/>
    <property type="molecule type" value="Genomic_DNA"/>
</dbReference>
<dbReference type="Proteomes" id="UP000194606">
    <property type="component" value="Unassembled WGS sequence"/>
</dbReference>
<name>A0A252CF02_9LACT</name>
<evidence type="ECO:0000313" key="3">
    <source>
        <dbReference type="Proteomes" id="UP000194606"/>
    </source>
</evidence>
<dbReference type="InterPro" id="IPR036249">
    <property type="entry name" value="Thioredoxin-like_sf"/>
</dbReference>
<accession>A0A252CF02</accession>
<organism evidence="2 3">
    <name type="scientific">Lactococcus petauri</name>
    <dbReference type="NCBI Taxonomy" id="1940789"/>
    <lineage>
        <taxon>Bacteria</taxon>
        <taxon>Bacillati</taxon>
        <taxon>Bacillota</taxon>
        <taxon>Bacilli</taxon>
        <taxon>Lactobacillales</taxon>
        <taxon>Streptococcaceae</taxon>
        <taxon>Lactococcus</taxon>
    </lineage>
</organism>
<dbReference type="AlphaFoldDB" id="A0A252CF02"/>
<dbReference type="PROSITE" id="PS51353">
    <property type="entry name" value="ARSC"/>
    <property type="match status" value="1"/>
</dbReference>
<comment type="similarity">
    <text evidence="1">Belongs to the ArsC family.</text>
</comment>
<dbReference type="SUPFAM" id="SSF52833">
    <property type="entry name" value="Thioredoxin-like"/>
    <property type="match status" value="1"/>
</dbReference>
<dbReference type="PANTHER" id="PTHR30041:SF7">
    <property type="entry name" value="GLOBAL TRANSCRIPTIONAL REGULATOR SPX"/>
    <property type="match status" value="1"/>
</dbReference>
<dbReference type="Pfam" id="PF03960">
    <property type="entry name" value="ArsC"/>
    <property type="match status" value="1"/>
</dbReference>
<reference evidence="2 3" key="1">
    <citation type="submission" date="2017-02" db="EMBL/GenBank/DDBJ databases">
        <authorList>
            <person name="Peterson S.W."/>
        </authorList>
    </citation>
    <scope>NUCLEOTIDE SEQUENCE [LARGE SCALE GENOMIC DNA]</scope>
    <source>
        <strain evidence="2">159469</strain>
    </source>
</reference>
<evidence type="ECO:0000256" key="1">
    <source>
        <dbReference type="PROSITE-ProRule" id="PRU01282"/>
    </source>
</evidence>
<proteinExistence type="inferred from homology"/>
<dbReference type="Gene3D" id="3.40.30.10">
    <property type="entry name" value="Glutaredoxin"/>
    <property type="match status" value="1"/>
</dbReference>
<comment type="caution">
    <text evidence="2">The sequence shown here is derived from an EMBL/GenBank/DDBJ whole genome shotgun (WGS) entry which is preliminary data.</text>
</comment>
<dbReference type="InterPro" id="IPR006660">
    <property type="entry name" value="Arsenate_reductase-like"/>
</dbReference>
<evidence type="ECO:0008006" key="4">
    <source>
        <dbReference type="Google" id="ProtNLM"/>
    </source>
</evidence>
<dbReference type="PANTHER" id="PTHR30041">
    <property type="entry name" value="ARSENATE REDUCTASE"/>
    <property type="match status" value="1"/>
</dbReference>
<gene>
    <name evidence="2" type="ORF">BZZ03_04995</name>
</gene>
<sequence length="122" mass="14764">MIKIYYNSSNHSSQKAIKWFEAKGLEVSIKKIKQISKEDLVYILFLSNNGFEDIYKRNVRIYFKKHMEKMDKMDFNDTVDFILKHTELLKTPILIDKNKLMIGFNAEEIRKFIPKNHRKYRE</sequence>